<gene>
    <name evidence="1" type="ORF">PCIT_a1290</name>
</gene>
<evidence type="ECO:0000313" key="1">
    <source>
        <dbReference type="EMBL" id="KAF7775166.1"/>
    </source>
</evidence>
<name>A0AAD4FTS8_9GAMM</name>
<dbReference type="Proteomes" id="UP000016487">
    <property type="component" value="Unassembled WGS sequence"/>
</dbReference>
<organism evidence="1 2">
    <name type="scientific">Pseudoalteromonas citrea</name>
    <dbReference type="NCBI Taxonomy" id="43655"/>
    <lineage>
        <taxon>Bacteria</taxon>
        <taxon>Pseudomonadati</taxon>
        <taxon>Pseudomonadota</taxon>
        <taxon>Gammaproteobacteria</taxon>
        <taxon>Alteromonadales</taxon>
        <taxon>Pseudoalteromonadaceae</taxon>
        <taxon>Pseudoalteromonas</taxon>
    </lineage>
</organism>
<reference evidence="1" key="2">
    <citation type="submission" date="2015-03" db="EMBL/GenBank/DDBJ databases">
        <title>Genome sequence of Pseudoalteromonas citrea.</title>
        <authorList>
            <person name="Xie B.-B."/>
            <person name="Rong J.-C."/>
            <person name="Qin Q.-L."/>
            <person name="Zhang Y.-Z."/>
        </authorList>
    </citation>
    <scope>NUCLEOTIDE SEQUENCE</scope>
    <source>
        <strain evidence="1">DSM 8771</strain>
    </source>
</reference>
<sequence length="39" mass="4291">MIKVGENIDSLTASNITVSQKLNRSASTTTRQVYFAMVD</sequence>
<evidence type="ECO:0000313" key="2">
    <source>
        <dbReference type="Proteomes" id="UP000016487"/>
    </source>
</evidence>
<proteinExistence type="predicted"/>
<protein>
    <submittedName>
        <fullName evidence="1">Uncharacterized protein</fullName>
    </submittedName>
</protein>
<dbReference type="EMBL" id="AHBZ03000012">
    <property type="protein sequence ID" value="KAF7775166.1"/>
    <property type="molecule type" value="Genomic_DNA"/>
</dbReference>
<comment type="caution">
    <text evidence="1">The sequence shown here is derived from an EMBL/GenBank/DDBJ whole genome shotgun (WGS) entry which is preliminary data.</text>
</comment>
<reference evidence="1" key="1">
    <citation type="journal article" date="2012" name="J. Bacteriol.">
        <title>Genome sequences of type strains of seven species of the marine bacterium Pseudoalteromonas.</title>
        <authorList>
            <person name="Xie B.B."/>
            <person name="Shu Y.L."/>
            <person name="Qin Q.L."/>
            <person name="Rong J.C."/>
            <person name="Zhang X.Y."/>
            <person name="Chen X.L."/>
            <person name="Shi M."/>
            <person name="He H.L."/>
            <person name="Zhou B.C."/>
            <person name="Zhang Y.Z."/>
        </authorList>
    </citation>
    <scope>NUCLEOTIDE SEQUENCE</scope>
    <source>
        <strain evidence="1">DSM 8771</strain>
    </source>
</reference>
<dbReference type="AlphaFoldDB" id="A0AAD4FTS8"/>
<accession>A0AAD4FTS8</accession>